<evidence type="ECO:0000313" key="1">
    <source>
        <dbReference type="EMBL" id="KZW03407.1"/>
    </source>
</evidence>
<dbReference type="InParanoid" id="A0A165QCH6"/>
<dbReference type="Proteomes" id="UP000077266">
    <property type="component" value="Unassembled WGS sequence"/>
</dbReference>
<sequence>MDVISRLPHELILLIVEEACRSYVHPHARWVASLCLLCKSVQHVVTPMLYARLFVYQSNLPALKALSRADQRKRLALVREIYFASDVDAEAEDDPSTDCFFDRDLRHLGRRLTGLRSLTGPSLVIESLAHRNDRLCEKLDLLSVTDPTISWGALHAQCGLHDLICSTPRSHIVVTLDTADTLLFDFMSLTACMARCLIIDIICDDHYGVADWEVDEFTTAMEDVIRDHLSRVRRIIFRPRCLDEADARLVTSRLTSWATEKRKRRIFVDDAFVPIYDDASGIFFYDALEVDDTLQGAALWKRGRRLWVPNS</sequence>
<dbReference type="EMBL" id="KV425883">
    <property type="protein sequence ID" value="KZW03407.1"/>
    <property type="molecule type" value="Genomic_DNA"/>
</dbReference>
<gene>
    <name evidence="1" type="ORF">EXIGLDRAFT_721665</name>
</gene>
<evidence type="ECO:0000313" key="2">
    <source>
        <dbReference type="Proteomes" id="UP000077266"/>
    </source>
</evidence>
<proteinExistence type="predicted"/>
<accession>A0A165QCH6</accession>
<dbReference type="AlphaFoldDB" id="A0A165QCH6"/>
<name>A0A165QCH6_EXIGL</name>
<reference evidence="1 2" key="1">
    <citation type="journal article" date="2016" name="Mol. Biol. Evol.">
        <title>Comparative Genomics of Early-Diverging Mushroom-Forming Fungi Provides Insights into the Origins of Lignocellulose Decay Capabilities.</title>
        <authorList>
            <person name="Nagy L.G."/>
            <person name="Riley R."/>
            <person name="Tritt A."/>
            <person name="Adam C."/>
            <person name="Daum C."/>
            <person name="Floudas D."/>
            <person name="Sun H."/>
            <person name="Yadav J.S."/>
            <person name="Pangilinan J."/>
            <person name="Larsson K.H."/>
            <person name="Matsuura K."/>
            <person name="Barry K."/>
            <person name="Labutti K."/>
            <person name="Kuo R."/>
            <person name="Ohm R.A."/>
            <person name="Bhattacharya S.S."/>
            <person name="Shirouzu T."/>
            <person name="Yoshinaga Y."/>
            <person name="Martin F.M."/>
            <person name="Grigoriev I.V."/>
            <person name="Hibbett D.S."/>
        </authorList>
    </citation>
    <scope>NUCLEOTIDE SEQUENCE [LARGE SCALE GENOMIC DNA]</scope>
    <source>
        <strain evidence="1 2">HHB12029</strain>
    </source>
</reference>
<keyword evidence="2" id="KW-1185">Reference proteome</keyword>
<organism evidence="1 2">
    <name type="scientific">Exidia glandulosa HHB12029</name>
    <dbReference type="NCBI Taxonomy" id="1314781"/>
    <lineage>
        <taxon>Eukaryota</taxon>
        <taxon>Fungi</taxon>
        <taxon>Dikarya</taxon>
        <taxon>Basidiomycota</taxon>
        <taxon>Agaricomycotina</taxon>
        <taxon>Agaricomycetes</taxon>
        <taxon>Auriculariales</taxon>
        <taxon>Exidiaceae</taxon>
        <taxon>Exidia</taxon>
    </lineage>
</organism>
<protein>
    <recommendedName>
        <fullName evidence="3">F-box domain-containing protein</fullName>
    </recommendedName>
</protein>
<evidence type="ECO:0008006" key="3">
    <source>
        <dbReference type="Google" id="ProtNLM"/>
    </source>
</evidence>